<dbReference type="SUPFAM" id="SSF54862">
    <property type="entry name" value="4Fe-4S ferredoxins"/>
    <property type="match status" value="1"/>
</dbReference>
<proteinExistence type="predicted"/>
<keyword evidence="4" id="KW-0408">Iron</keyword>
<evidence type="ECO:0000256" key="2">
    <source>
        <dbReference type="ARBA" id="ARBA00022723"/>
    </source>
</evidence>
<keyword evidence="1" id="KW-0813">Transport</keyword>
<keyword evidence="5" id="KW-0411">Iron-sulfur</keyword>
<dbReference type="Gene3D" id="3.30.70.20">
    <property type="match status" value="1"/>
</dbReference>
<evidence type="ECO:0000256" key="3">
    <source>
        <dbReference type="ARBA" id="ARBA00022982"/>
    </source>
</evidence>
<evidence type="ECO:0000256" key="1">
    <source>
        <dbReference type="ARBA" id="ARBA00022448"/>
    </source>
</evidence>
<dbReference type="EMBL" id="UINC01000284">
    <property type="protein sequence ID" value="SUZ52612.1"/>
    <property type="molecule type" value="Genomic_DNA"/>
</dbReference>
<dbReference type="PANTHER" id="PTHR36923:SF3">
    <property type="entry name" value="FERREDOXIN"/>
    <property type="match status" value="1"/>
</dbReference>
<gene>
    <name evidence="6" type="ORF">METZ01_LOCUS5466</name>
</gene>
<dbReference type="GO" id="GO:0051536">
    <property type="term" value="F:iron-sulfur cluster binding"/>
    <property type="evidence" value="ECO:0007669"/>
    <property type="project" value="UniProtKB-KW"/>
</dbReference>
<accession>A0A381NDG2</accession>
<evidence type="ECO:0000256" key="5">
    <source>
        <dbReference type="ARBA" id="ARBA00023014"/>
    </source>
</evidence>
<protein>
    <recommendedName>
        <fullName evidence="7">4Fe-4S ferredoxin-type domain-containing protein</fullName>
    </recommendedName>
</protein>
<evidence type="ECO:0000313" key="6">
    <source>
        <dbReference type="EMBL" id="SUZ52612.1"/>
    </source>
</evidence>
<evidence type="ECO:0008006" key="7">
    <source>
        <dbReference type="Google" id="ProtNLM"/>
    </source>
</evidence>
<reference evidence="6" key="1">
    <citation type="submission" date="2018-05" db="EMBL/GenBank/DDBJ databases">
        <authorList>
            <person name="Lanie J.A."/>
            <person name="Ng W.-L."/>
            <person name="Kazmierczak K.M."/>
            <person name="Andrzejewski T.M."/>
            <person name="Davidsen T.M."/>
            <person name="Wayne K.J."/>
            <person name="Tettelin H."/>
            <person name="Glass J.I."/>
            <person name="Rusch D."/>
            <person name="Podicherti R."/>
            <person name="Tsui H.-C.T."/>
            <person name="Winkler M.E."/>
        </authorList>
    </citation>
    <scope>NUCLEOTIDE SEQUENCE</scope>
</reference>
<dbReference type="Pfam" id="PF13459">
    <property type="entry name" value="Fer4_15"/>
    <property type="match status" value="1"/>
</dbReference>
<dbReference type="AlphaFoldDB" id="A0A381NDG2"/>
<evidence type="ECO:0000256" key="4">
    <source>
        <dbReference type="ARBA" id="ARBA00023004"/>
    </source>
</evidence>
<sequence length="65" mass="7209">MRIRVDTEKCEGHSRCYSLAPELVDVDDLGNAFELDAGEVPAGLEDKARLIVDNCPEFAITIEEE</sequence>
<organism evidence="6">
    <name type="scientific">marine metagenome</name>
    <dbReference type="NCBI Taxonomy" id="408172"/>
    <lineage>
        <taxon>unclassified sequences</taxon>
        <taxon>metagenomes</taxon>
        <taxon>ecological metagenomes</taxon>
    </lineage>
</organism>
<dbReference type="InterPro" id="IPR051269">
    <property type="entry name" value="Fe-S_cluster_ET"/>
</dbReference>
<keyword evidence="2" id="KW-0479">Metal-binding</keyword>
<dbReference type="PANTHER" id="PTHR36923">
    <property type="entry name" value="FERREDOXIN"/>
    <property type="match status" value="1"/>
</dbReference>
<dbReference type="GO" id="GO:0046872">
    <property type="term" value="F:metal ion binding"/>
    <property type="evidence" value="ECO:0007669"/>
    <property type="project" value="UniProtKB-KW"/>
</dbReference>
<name>A0A381NDG2_9ZZZZ</name>
<keyword evidence="3" id="KW-0249">Electron transport</keyword>